<proteinExistence type="predicted"/>
<comment type="caution">
    <text evidence="1">The sequence shown here is derived from an EMBL/GenBank/DDBJ whole genome shotgun (WGS) entry which is preliminary data.</text>
</comment>
<dbReference type="OrthoDB" id="10013679at2"/>
<sequence length="185" mass="19885">MGTAIGTATMITINDGEPMPGSFAVEVAVIDYQSDTASKPDMAWTAVDDAGHFHAYATDGELPTLAARTRHVDCDGVHAGPVLDDVCDGYDVVDWHCRICGQEVQPERVPDRGPKQMPGRKHWHAEVVTSREITEDAVSVRIQQGGKLRFGVARPVLVSMESDGPNGVRVATRLHGDGPLGERSS</sequence>
<evidence type="ECO:0000313" key="2">
    <source>
        <dbReference type="Proteomes" id="UP000320239"/>
    </source>
</evidence>
<keyword evidence="2" id="KW-1185">Reference proteome</keyword>
<evidence type="ECO:0000313" key="1">
    <source>
        <dbReference type="EMBL" id="TWG20983.1"/>
    </source>
</evidence>
<dbReference type="RefSeq" id="WP_145830910.1">
    <property type="nucleotide sequence ID" value="NZ_BOMX01000113.1"/>
</dbReference>
<dbReference type="EMBL" id="VIWY01000003">
    <property type="protein sequence ID" value="TWG20983.1"/>
    <property type="molecule type" value="Genomic_DNA"/>
</dbReference>
<accession>A0A561WAV5</accession>
<reference evidence="1 2" key="1">
    <citation type="submission" date="2019-06" db="EMBL/GenBank/DDBJ databases">
        <title>Sequencing the genomes of 1000 actinobacteria strains.</title>
        <authorList>
            <person name="Klenk H.-P."/>
        </authorList>
    </citation>
    <scope>NUCLEOTIDE SEQUENCE [LARGE SCALE GENOMIC DNA]</scope>
    <source>
        <strain evidence="1 2">DSM 43866</strain>
    </source>
</reference>
<dbReference type="Proteomes" id="UP000320239">
    <property type="component" value="Unassembled WGS sequence"/>
</dbReference>
<name>A0A561WAV5_ACTTI</name>
<protein>
    <submittedName>
        <fullName evidence="1">Uncharacterized protein</fullName>
    </submittedName>
</protein>
<gene>
    <name evidence="1" type="ORF">FHX34_103512</name>
</gene>
<organism evidence="1 2">
    <name type="scientific">Actinoplanes teichomyceticus</name>
    <dbReference type="NCBI Taxonomy" id="1867"/>
    <lineage>
        <taxon>Bacteria</taxon>
        <taxon>Bacillati</taxon>
        <taxon>Actinomycetota</taxon>
        <taxon>Actinomycetes</taxon>
        <taxon>Micromonosporales</taxon>
        <taxon>Micromonosporaceae</taxon>
        <taxon>Actinoplanes</taxon>
    </lineage>
</organism>
<dbReference type="AlphaFoldDB" id="A0A561WAV5"/>